<dbReference type="EMBL" id="JACBAZ010000002">
    <property type="protein sequence ID" value="NWK55356.1"/>
    <property type="molecule type" value="Genomic_DNA"/>
</dbReference>
<keyword evidence="3" id="KW-1185">Reference proteome</keyword>
<accession>A0A851GD62</accession>
<evidence type="ECO:0000313" key="3">
    <source>
        <dbReference type="Proteomes" id="UP000557872"/>
    </source>
</evidence>
<protein>
    <submittedName>
        <fullName evidence="2">Uncharacterized protein</fullName>
    </submittedName>
</protein>
<proteinExistence type="predicted"/>
<evidence type="ECO:0000313" key="2">
    <source>
        <dbReference type="EMBL" id="NWK55356.1"/>
    </source>
</evidence>
<reference evidence="2 3" key="1">
    <citation type="submission" date="2020-07" db="EMBL/GenBank/DDBJ databases">
        <title>Roseicoccus Jingziensis gen. nov., sp. nov., isolated from coastal seawater.</title>
        <authorList>
            <person name="Feng X."/>
        </authorList>
    </citation>
    <scope>NUCLEOTIDE SEQUENCE [LARGE SCALE GENOMIC DNA]</scope>
    <source>
        <strain evidence="2 3">N1E253</strain>
    </source>
</reference>
<dbReference type="RefSeq" id="WP_178931876.1">
    <property type="nucleotide sequence ID" value="NZ_JACBAZ010000002.1"/>
</dbReference>
<evidence type="ECO:0000256" key="1">
    <source>
        <dbReference type="SAM" id="SignalP"/>
    </source>
</evidence>
<feature type="signal peptide" evidence="1">
    <location>
        <begin position="1"/>
        <end position="24"/>
    </location>
</feature>
<keyword evidence="1" id="KW-0732">Signal</keyword>
<organism evidence="2 3">
    <name type="scientific">Oceaniferula marina</name>
    <dbReference type="NCBI Taxonomy" id="2748318"/>
    <lineage>
        <taxon>Bacteria</taxon>
        <taxon>Pseudomonadati</taxon>
        <taxon>Verrucomicrobiota</taxon>
        <taxon>Verrucomicrobiia</taxon>
        <taxon>Verrucomicrobiales</taxon>
        <taxon>Verrucomicrobiaceae</taxon>
        <taxon>Oceaniferula</taxon>
    </lineage>
</organism>
<dbReference type="AlphaFoldDB" id="A0A851GD62"/>
<name>A0A851GD62_9BACT</name>
<comment type="caution">
    <text evidence="2">The sequence shown here is derived from an EMBL/GenBank/DDBJ whole genome shotgun (WGS) entry which is preliminary data.</text>
</comment>
<feature type="chain" id="PRO_5032666466" evidence="1">
    <location>
        <begin position="25"/>
        <end position="116"/>
    </location>
</feature>
<dbReference type="Proteomes" id="UP000557872">
    <property type="component" value="Unassembled WGS sequence"/>
</dbReference>
<sequence>MKTKLAQFAILTLVCLFSLHTAHAASLSGKQTKGTSAQSQAKLECSPLKISGNKRISAISGNNAGFWIMKDGQVVARFYKKNDPSAVGTVLPAGTYYVYPNLPKGASTATVTLSIN</sequence>
<gene>
    <name evidence="2" type="ORF">HW115_07020</name>
</gene>